<dbReference type="EMBL" id="LT554210">
    <property type="protein sequence ID" value="SAM03626.1"/>
    <property type="molecule type" value="Genomic_DNA"/>
</dbReference>
<proteinExistence type="predicted"/>
<keyword evidence="2" id="KW-1185">Reference proteome</keyword>
<protein>
    <submittedName>
        <fullName evidence="1">Uncharacterized protein</fullName>
    </submittedName>
</protein>
<evidence type="ECO:0000313" key="2">
    <source>
        <dbReference type="Proteomes" id="UP000078561"/>
    </source>
</evidence>
<dbReference type="AlphaFoldDB" id="A0A163JKR4"/>
<dbReference type="Proteomes" id="UP000078561">
    <property type="component" value="Unassembled WGS sequence"/>
</dbReference>
<reference evidence="1" key="1">
    <citation type="submission" date="2016-04" db="EMBL/GenBank/DDBJ databases">
        <authorList>
            <person name="Evans L.H."/>
            <person name="Alamgir A."/>
            <person name="Owens N."/>
            <person name="Weber N.D."/>
            <person name="Virtaneva K."/>
            <person name="Barbian K."/>
            <person name="Babar A."/>
            <person name="Rosenke K."/>
        </authorList>
    </citation>
    <scope>NUCLEOTIDE SEQUENCE [LARGE SCALE GENOMIC DNA]</scope>
    <source>
        <strain evidence="1">CBS 101.48</strain>
    </source>
</reference>
<dbReference type="InParanoid" id="A0A163JKR4"/>
<organism evidence="1">
    <name type="scientific">Absidia glauca</name>
    <name type="common">Pin mould</name>
    <dbReference type="NCBI Taxonomy" id="4829"/>
    <lineage>
        <taxon>Eukaryota</taxon>
        <taxon>Fungi</taxon>
        <taxon>Fungi incertae sedis</taxon>
        <taxon>Mucoromycota</taxon>
        <taxon>Mucoromycotina</taxon>
        <taxon>Mucoromycetes</taxon>
        <taxon>Mucorales</taxon>
        <taxon>Cunninghamellaceae</taxon>
        <taxon>Absidia</taxon>
    </lineage>
</organism>
<accession>A0A163JKR4</accession>
<dbReference type="OrthoDB" id="2290051at2759"/>
<evidence type="ECO:0000313" key="1">
    <source>
        <dbReference type="EMBL" id="SAM03626.1"/>
    </source>
</evidence>
<gene>
    <name evidence="1" type="primary">ABSGL_09468.1 scaffold 11253</name>
</gene>
<sequence length="299" mass="33723">MEYLLLQMAAYREVYPKKKKVPTLAVDLTMLFDEAKACTTIMGEGNRVLVESVKAAASRQISSMKEEHAAGSSGVELVNSAQQFSKGQPALQFGKEMDVLRVYCMIPRNMHLDVEWVHPENGRVLHWLNRSVQDTETIRPDGAMYLKKQRHTKYACGFVEVKSGDNEDDISIHNDLFRLGKFCKDTLDSGYMKALVAVQVVDCTMIFYLFTLEAAGLYVLFELGRVDAPMTYNELPRFAMELDLLKQISAAYRTYCVETGTAETSSGWKRPSLAESDLKEVLNPGSLRSKKSKSALYFH</sequence>
<name>A0A163JKR4_ABSGL</name>